<keyword evidence="2" id="KW-0732">Signal</keyword>
<evidence type="ECO:0000313" key="3">
    <source>
        <dbReference type="EMBL" id="OQO03004.1"/>
    </source>
</evidence>
<protein>
    <recommendedName>
        <fullName evidence="5">Extracellular membrane protein CFEM domain-containing protein</fullName>
    </recommendedName>
</protein>
<name>A0A1V8SVC4_9PEZI</name>
<comment type="caution">
    <text evidence="3">The sequence shown here is derived from an EMBL/GenBank/DDBJ whole genome shotgun (WGS) entry which is preliminary data.</text>
</comment>
<dbReference type="InParanoid" id="A0A1V8SVC4"/>
<sequence length="183" mass="18431">MHLSTASLLLTSLTLATAQTSTSTSTSTSQPPSHTGTITPSGCGPEIDGMIQTCVINSNNNLIACDKTDLACLCDKATAVADCYLNCPTAPRQDNLIDAKDAWCAHAAEAAATVTRVEESVVTTVIWPITGKGFTSVTYDVTSLKAGDALATASSEAGAGKVGAGVVSGGGVVGLLLGWVALL</sequence>
<gene>
    <name evidence="3" type="ORF">B0A48_11288</name>
</gene>
<dbReference type="Proteomes" id="UP000192596">
    <property type="component" value="Unassembled WGS sequence"/>
</dbReference>
<evidence type="ECO:0000256" key="1">
    <source>
        <dbReference type="SAM" id="MobiDB-lite"/>
    </source>
</evidence>
<dbReference type="AlphaFoldDB" id="A0A1V8SVC4"/>
<evidence type="ECO:0000256" key="2">
    <source>
        <dbReference type="SAM" id="SignalP"/>
    </source>
</evidence>
<dbReference type="EMBL" id="NAJO01000026">
    <property type="protein sequence ID" value="OQO03004.1"/>
    <property type="molecule type" value="Genomic_DNA"/>
</dbReference>
<accession>A0A1V8SVC4</accession>
<feature type="compositionally biased region" description="Low complexity" evidence="1">
    <location>
        <begin position="21"/>
        <end position="33"/>
    </location>
</feature>
<evidence type="ECO:0000313" key="4">
    <source>
        <dbReference type="Proteomes" id="UP000192596"/>
    </source>
</evidence>
<reference evidence="4" key="1">
    <citation type="submission" date="2017-03" db="EMBL/GenBank/DDBJ databases">
        <title>Genomes of endolithic fungi from Antarctica.</title>
        <authorList>
            <person name="Coleine C."/>
            <person name="Masonjones S."/>
            <person name="Stajich J.E."/>
        </authorList>
    </citation>
    <scope>NUCLEOTIDE SEQUENCE [LARGE SCALE GENOMIC DNA]</scope>
    <source>
        <strain evidence="4">CCFEE 5527</strain>
    </source>
</reference>
<evidence type="ECO:0008006" key="5">
    <source>
        <dbReference type="Google" id="ProtNLM"/>
    </source>
</evidence>
<feature type="chain" id="PRO_5013116745" description="Extracellular membrane protein CFEM domain-containing protein" evidence="2">
    <location>
        <begin position="19"/>
        <end position="183"/>
    </location>
</feature>
<feature type="region of interest" description="Disordered" evidence="1">
    <location>
        <begin position="21"/>
        <end position="40"/>
    </location>
</feature>
<dbReference type="OrthoDB" id="2507140at2759"/>
<organism evidence="3 4">
    <name type="scientific">Cryoendolithus antarcticus</name>
    <dbReference type="NCBI Taxonomy" id="1507870"/>
    <lineage>
        <taxon>Eukaryota</taxon>
        <taxon>Fungi</taxon>
        <taxon>Dikarya</taxon>
        <taxon>Ascomycota</taxon>
        <taxon>Pezizomycotina</taxon>
        <taxon>Dothideomycetes</taxon>
        <taxon>Dothideomycetidae</taxon>
        <taxon>Cladosporiales</taxon>
        <taxon>Cladosporiaceae</taxon>
        <taxon>Cryoendolithus</taxon>
    </lineage>
</organism>
<keyword evidence="4" id="KW-1185">Reference proteome</keyword>
<feature type="signal peptide" evidence="2">
    <location>
        <begin position="1"/>
        <end position="18"/>
    </location>
</feature>
<proteinExistence type="predicted"/>
<dbReference type="STRING" id="1507870.A0A1V8SVC4"/>